<dbReference type="PROSITE" id="PS51272">
    <property type="entry name" value="SLH"/>
    <property type="match status" value="3"/>
</dbReference>
<dbReference type="PATRIC" id="fig|1036673.3.peg.548"/>
<evidence type="ECO:0000256" key="1">
    <source>
        <dbReference type="SAM" id="SignalP"/>
    </source>
</evidence>
<feature type="domain" description="SLH" evidence="2">
    <location>
        <begin position="118"/>
        <end position="181"/>
    </location>
</feature>
<name>F8FQG3_PAEMK</name>
<dbReference type="Proteomes" id="UP000006620">
    <property type="component" value="Chromosome"/>
</dbReference>
<evidence type="ECO:0000313" key="4">
    <source>
        <dbReference type="Proteomes" id="UP000006620"/>
    </source>
</evidence>
<dbReference type="KEGG" id="pms:KNP414_00620"/>
<feature type="signal peptide" evidence="1">
    <location>
        <begin position="1"/>
        <end position="29"/>
    </location>
</feature>
<feature type="domain" description="SLH" evidence="2">
    <location>
        <begin position="188"/>
        <end position="247"/>
    </location>
</feature>
<organism evidence="3 4">
    <name type="scientific">Paenibacillus mucilaginosus (strain KNP414)</name>
    <dbReference type="NCBI Taxonomy" id="1036673"/>
    <lineage>
        <taxon>Bacteria</taxon>
        <taxon>Bacillati</taxon>
        <taxon>Bacillota</taxon>
        <taxon>Bacilli</taxon>
        <taxon>Bacillales</taxon>
        <taxon>Paenibacillaceae</taxon>
        <taxon>Paenibacillus</taxon>
    </lineage>
</organism>
<protein>
    <submittedName>
        <fullName evidence="3">S-layer domain protein</fullName>
    </submittedName>
</protein>
<feature type="domain" description="SLH" evidence="2">
    <location>
        <begin position="58"/>
        <end position="117"/>
    </location>
</feature>
<evidence type="ECO:0000313" key="3">
    <source>
        <dbReference type="EMBL" id="AEI39224.1"/>
    </source>
</evidence>
<sequence length="247" mass="26787">MNHAVSRKIASLLAALMMMAIMLPAMAFAATDTSAASTNESVSDSVYTDVYNVNDDVYTTVTFEDLASHWAQADIELLAGKGLVNGVTTSEFQPDRTITRAEFAALIVRSIELPSVTTSTYFTDVNESAWYADTVASAVYAGIINGYEDNTFRPNDSATREELAAVIIRALDYVQISTHVPQDTQDKLLSVYTDANEVVWAHQELAAALNAHLINGVTDNQLGSSKPATRAEAAVLLKRFLTLADRL</sequence>
<accession>F8FQG3</accession>
<dbReference type="InterPro" id="IPR051465">
    <property type="entry name" value="Cell_Envelope_Struct_Comp"/>
</dbReference>
<dbReference type="InterPro" id="IPR001119">
    <property type="entry name" value="SLH_dom"/>
</dbReference>
<proteinExistence type="predicted"/>
<keyword evidence="1" id="KW-0732">Signal</keyword>
<dbReference type="AlphaFoldDB" id="F8FQG3"/>
<dbReference type="RefSeq" id="WP_013914390.1">
    <property type="nucleotide sequence ID" value="NC_015690.1"/>
</dbReference>
<dbReference type="PANTHER" id="PTHR43308">
    <property type="entry name" value="OUTER MEMBRANE PROTEIN ALPHA-RELATED"/>
    <property type="match status" value="1"/>
</dbReference>
<dbReference type="Pfam" id="PF00395">
    <property type="entry name" value="SLH"/>
    <property type="match status" value="3"/>
</dbReference>
<evidence type="ECO:0000259" key="2">
    <source>
        <dbReference type="PROSITE" id="PS51272"/>
    </source>
</evidence>
<dbReference type="EMBL" id="CP002869">
    <property type="protein sequence ID" value="AEI39224.1"/>
    <property type="molecule type" value="Genomic_DNA"/>
</dbReference>
<dbReference type="HOGENOM" id="CLU_1123670_0_0_9"/>
<gene>
    <name evidence="3" type="ordered locus">KNP414_00620</name>
</gene>
<dbReference type="PANTHER" id="PTHR43308:SF5">
    <property type="entry name" value="S-LAYER PROTEIN _ PEPTIDOGLYCAN ENDO-BETA-N-ACETYLGLUCOSAMINIDASE"/>
    <property type="match status" value="1"/>
</dbReference>
<reference evidence="3 4" key="2">
    <citation type="journal article" date="2013" name="Genome Announc.">
        <title>Genome Sequence of Growth-Improving Paenibacillus mucilaginosus Strain KNP414.</title>
        <authorList>
            <person name="Lu J.J."/>
            <person name="Wang J.F."/>
            <person name="Hu X.F."/>
        </authorList>
    </citation>
    <scope>NUCLEOTIDE SEQUENCE [LARGE SCALE GENOMIC DNA]</scope>
    <source>
        <strain evidence="3 4">KNP414</strain>
    </source>
</reference>
<feature type="chain" id="PRO_5003377347" evidence="1">
    <location>
        <begin position="30"/>
        <end position="247"/>
    </location>
</feature>
<reference evidence="4" key="1">
    <citation type="submission" date="2011-06" db="EMBL/GenBank/DDBJ databases">
        <title>Complete genome sequence of Paenibacillus mucilaginosus KNP414.</title>
        <authorList>
            <person name="Wang J."/>
            <person name="Hu S."/>
            <person name="Hu X."/>
            <person name="Zhang B."/>
            <person name="Dong D."/>
            <person name="Zhang S."/>
            <person name="Zhao K."/>
            <person name="Wu D."/>
        </authorList>
    </citation>
    <scope>NUCLEOTIDE SEQUENCE [LARGE SCALE GENOMIC DNA]</scope>
    <source>
        <strain evidence="4">KNP414</strain>
    </source>
</reference>